<dbReference type="CDD" id="cd14361">
    <property type="entry name" value="UBA_HYPK"/>
    <property type="match status" value="1"/>
</dbReference>
<dbReference type="InterPro" id="IPR038922">
    <property type="entry name" value="HYPK_UBA"/>
</dbReference>
<name>A0AAD9KLJ9_RIDPI</name>
<dbReference type="GO" id="GO:0043066">
    <property type="term" value="P:negative regulation of apoptotic process"/>
    <property type="evidence" value="ECO:0007669"/>
    <property type="project" value="TreeGrafter"/>
</dbReference>
<sequence>MAKEVDVGEIEEVSDEPKGKKAAKHDDGAADLEKVTDYVEEAEISSQDISVAMKVVNDRMQQEANAKLQKEKELSRVKISKEDVDLIVNEMEIPRSAAERKLREHKGDLVEALIDLTN</sequence>
<dbReference type="EMBL" id="JAODUO010000865">
    <property type="protein sequence ID" value="KAK2173577.1"/>
    <property type="molecule type" value="Genomic_DNA"/>
</dbReference>
<dbReference type="InterPro" id="IPR052617">
    <property type="entry name" value="Huntingtin-int_K"/>
</dbReference>
<feature type="domain" description="Nascent polypeptide-associated complex subunit alpha-like UBA" evidence="2">
    <location>
        <begin position="77"/>
        <end position="117"/>
    </location>
</feature>
<dbReference type="Gene3D" id="1.10.8.10">
    <property type="entry name" value="DNA helicase RuvA subunit, C-terminal domain"/>
    <property type="match status" value="1"/>
</dbReference>
<comment type="caution">
    <text evidence="3">The sequence shown here is derived from an EMBL/GenBank/DDBJ whole genome shotgun (WGS) entry which is preliminary data.</text>
</comment>
<evidence type="ECO:0000259" key="2">
    <source>
        <dbReference type="Pfam" id="PF19026"/>
    </source>
</evidence>
<dbReference type="Pfam" id="PF19026">
    <property type="entry name" value="UBA_HYPK"/>
    <property type="match status" value="1"/>
</dbReference>
<feature type="compositionally biased region" description="Basic and acidic residues" evidence="1">
    <location>
        <begin position="15"/>
        <end position="29"/>
    </location>
</feature>
<feature type="region of interest" description="Disordered" evidence="1">
    <location>
        <begin position="1"/>
        <end position="29"/>
    </location>
</feature>
<evidence type="ECO:0000313" key="3">
    <source>
        <dbReference type="EMBL" id="KAK2173577.1"/>
    </source>
</evidence>
<organism evidence="3 4">
    <name type="scientific">Ridgeia piscesae</name>
    <name type="common">Tubeworm</name>
    <dbReference type="NCBI Taxonomy" id="27915"/>
    <lineage>
        <taxon>Eukaryota</taxon>
        <taxon>Metazoa</taxon>
        <taxon>Spiralia</taxon>
        <taxon>Lophotrochozoa</taxon>
        <taxon>Annelida</taxon>
        <taxon>Polychaeta</taxon>
        <taxon>Sedentaria</taxon>
        <taxon>Canalipalpata</taxon>
        <taxon>Sabellida</taxon>
        <taxon>Siboglinidae</taxon>
        <taxon>Ridgeia</taxon>
    </lineage>
</organism>
<dbReference type="Proteomes" id="UP001209878">
    <property type="component" value="Unassembled WGS sequence"/>
</dbReference>
<keyword evidence="4" id="KW-1185">Reference proteome</keyword>
<dbReference type="AlphaFoldDB" id="A0AAD9KLJ9"/>
<protein>
    <recommendedName>
        <fullName evidence="2">Nascent polypeptide-associated complex subunit alpha-like UBA domain-containing protein</fullName>
    </recommendedName>
</protein>
<gene>
    <name evidence="3" type="ORF">NP493_866g01081</name>
</gene>
<dbReference type="PANTHER" id="PTHR31184">
    <property type="entry name" value="HUNTINGTIN-INTERACTING PROTEIN K FAMILY MEMBER"/>
    <property type="match status" value="1"/>
</dbReference>
<reference evidence="3" key="1">
    <citation type="journal article" date="2023" name="Mol. Biol. Evol.">
        <title>Third-Generation Sequencing Reveals the Adaptive Role of the Epigenome in Three Deep-Sea Polychaetes.</title>
        <authorList>
            <person name="Perez M."/>
            <person name="Aroh O."/>
            <person name="Sun Y."/>
            <person name="Lan Y."/>
            <person name="Juniper S.K."/>
            <person name="Young C.R."/>
            <person name="Angers B."/>
            <person name="Qian P.Y."/>
        </authorList>
    </citation>
    <scope>NUCLEOTIDE SEQUENCE</scope>
    <source>
        <strain evidence="3">R07B-5</strain>
    </source>
</reference>
<proteinExistence type="predicted"/>
<dbReference type="InterPro" id="IPR044034">
    <property type="entry name" value="NAC-like_UBA"/>
</dbReference>
<evidence type="ECO:0000313" key="4">
    <source>
        <dbReference type="Proteomes" id="UP001209878"/>
    </source>
</evidence>
<accession>A0AAD9KLJ9</accession>
<dbReference type="PANTHER" id="PTHR31184:SF2">
    <property type="entry name" value="HUNTINGTIN-INTERACTING PROTEIN K"/>
    <property type="match status" value="1"/>
</dbReference>
<dbReference type="GO" id="GO:0050821">
    <property type="term" value="P:protein stabilization"/>
    <property type="evidence" value="ECO:0007669"/>
    <property type="project" value="TreeGrafter"/>
</dbReference>
<evidence type="ECO:0000256" key="1">
    <source>
        <dbReference type="SAM" id="MobiDB-lite"/>
    </source>
</evidence>